<proteinExistence type="predicted"/>
<gene>
    <name evidence="2" type="ORF">E4P82_11895</name>
</gene>
<name>A0ABX1TKC3_9GAMM</name>
<evidence type="ECO:0000256" key="1">
    <source>
        <dbReference type="SAM" id="SignalP"/>
    </source>
</evidence>
<evidence type="ECO:0000313" key="3">
    <source>
        <dbReference type="Proteomes" id="UP000760480"/>
    </source>
</evidence>
<accession>A0ABX1TKC3</accession>
<sequence>MRTSKYGLAGWLLATALAGCTVQPLLSPPTDPTLDRCLTLYAALDAAVAEWGTTPSSPARIAGFPYLRVDRFLAGYRTQPLNPMETAIWLTRLGELDREARRVEWDSLPMEQKADLQRRYAPADGLPSALEGCAGRLQRWDAADTERLALIRARARVPDEYRTVNQVLGLYPLTLLPVDYGVFRYQEETRATFARPLATLPVRGELRRYGPPPVAPPVVDFSTISRDTLGIPEPNTAQLAALFANHAPVWEIDTASEADQPGEPYWRADEIPTVDPAELVIYRYVSYAHWRGEPLLQLNYLIWFAARPRRGVFDLLGGPLDGLLWRVTLDRAGHPLLYDSIHPCGCYHQLFPGPALRLRPETAQWAEPPLVPHAAPTVGAGERIVLRLAADTHYLQRVYASRPGTVLALEWRDYATLYAVPVVGGERHSLFGSDGLVAGSERAERWLLWPMGVPSPGAMRERGRHAIAFVGRRHFDDADLLDRLFEPAEEGQ</sequence>
<keyword evidence="3" id="KW-1185">Reference proteome</keyword>
<evidence type="ECO:0000313" key="2">
    <source>
        <dbReference type="EMBL" id="NMQ19837.1"/>
    </source>
</evidence>
<protein>
    <submittedName>
        <fullName evidence="2">Uncharacterized protein</fullName>
    </submittedName>
</protein>
<dbReference type="EMBL" id="SPMZ01000032">
    <property type="protein sequence ID" value="NMQ19837.1"/>
    <property type="molecule type" value="Genomic_DNA"/>
</dbReference>
<dbReference type="Proteomes" id="UP000760480">
    <property type="component" value="Unassembled WGS sequence"/>
</dbReference>
<feature type="chain" id="PRO_5046403819" evidence="1">
    <location>
        <begin position="19"/>
        <end position="492"/>
    </location>
</feature>
<dbReference type="PROSITE" id="PS51257">
    <property type="entry name" value="PROKAR_LIPOPROTEIN"/>
    <property type="match status" value="1"/>
</dbReference>
<comment type="caution">
    <text evidence="2">The sequence shown here is derived from an EMBL/GenBank/DDBJ whole genome shotgun (WGS) entry which is preliminary data.</text>
</comment>
<dbReference type="RefSeq" id="WP_169249101.1">
    <property type="nucleotide sequence ID" value="NZ_SPMZ01000032.1"/>
</dbReference>
<reference evidence="2 3" key="1">
    <citation type="submission" date="2019-03" db="EMBL/GenBank/DDBJ databases">
        <title>Metabolic reconstructions from genomes of highly enriched 'Candidatus Accumulibacter' and 'Candidatus Competibacter' bioreactor populations.</title>
        <authorList>
            <person name="Annavajhala M.K."/>
            <person name="Welles L."/>
            <person name="Abbas B."/>
            <person name="Sorokin D."/>
            <person name="Park H."/>
            <person name="Van Loosdrecht M."/>
            <person name="Chandran K."/>
        </authorList>
    </citation>
    <scope>NUCLEOTIDE SEQUENCE [LARGE SCALE GENOMIC DNA]</scope>
    <source>
        <strain evidence="2 3">SBR_G</strain>
    </source>
</reference>
<organism evidence="2 3">
    <name type="scientific">Candidatus Competibacter phosphatis</name>
    <dbReference type="NCBI Taxonomy" id="221280"/>
    <lineage>
        <taxon>Bacteria</taxon>
        <taxon>Pseudomonadati</taxon>
        <taxon>Pseudomonadota</taxon>
        <taxon>Gammaproteobacteria</taxon>
        <taxon>Candidatus Competibacteraceae</taxon>
        <taxon>Candidatus Competibacter</taxon>
    </lineage>
</organism>
<keyword evidence="1" id="KW-0732">Signal</keyword>
<feature type="signal peptide" evidence="1">
    <location>
        <begin position="1"/>
        <end position="18"/>
    </location>
</feature>